<reference evidence="2 3" key="1">
    <citation type="submission" date="2015-09" db="EMBL/GenBank/DDBJ databases">
        <title>Atta colombica WGS genome.</title>
        <authorList>
            <person name="Nygaard S."/>
            <person name="Hu H."/>
            <person name="Boomsma J."/>
            <person name="Zhang G."/>
        </authorList>
    </citation>
    <scope>NUCLEOTIDE SEQUENCE [LARGE SCALE GENOMIC DNA]</scope>
    <source>
        <strain evidence="2">Treedump-2</strain>
        <tissue evidence="2">Whole body</tissue>
    </source>
</reference>
<dbReference type="EMBL" id="KQ976424">
    <property type="protein sequence ID" value="KYM88459.1"/>
    <property type="molecule type" value="Genomic_DNA"/>
</dbReference>
<keyword evidence="1" id="KW-1133">Transmembrane helix</keyword>
<sequence length="128" mass="13616">KGANFKYNLRGSTTAAFCFAAASTFFVAAVLAVFFGDAGFFSAVVFLVSAAFLAAGAFFATFFPVVFFTSELGFCATRFTLPLEEGLVVESLNEPDAPFPLVCTTAPDVTAARRYRLMKGANFSPSTL</sequence>
<protein>
    <submittedName>
        <fullName evidence="2">Uncharacterized protein</fullName>
    </submittedName>
</protein>
<dbReference type="AlphaFoldDB" id="A0A195BR73"/>
<feature type="transmembrane region" description="Helical" evidence="1">
    <location>
        <begin position="40"/>
        <end position="68"/>
    </location>
</feature>
<proteinExistence type="predicted"/>
<name>A0A195BR73_9HYME</name>
<feature type="non-terminal residue" evidence="2">
    <location>
        <position position="1"/>
    </location>
</feature>
<dbReference type="Proteomes" id="UP000078540">
    <property type="component" value="Unassembled WGS sequence"/>
</dbReference>
<keyword evidence="3" id="KW-1185">Reference proteome</keyword>
<evidence type="ECO:0000256" key="1">
    <source>
        <dbReference type="SAM" id="Phobius"/>
    </source>
</evidence>
<accession>A0A195BR73</accession>
<keyword evidence="1" id="KW-0812">Transmembrane</keyword>
<gene>
    <name evidence="2" type="ORF">ALC53_02942</name>
</gene>
<evidence type="ECO:0000313" key="3">
    <source>
        <dbReference type="Proteomes" id="UP000078540"/>
    </source>
</evidence>
<organism evidence="2 3">
    <name type="scientific">Atta colombica</name>
    <dbReference type="NCBI Taxonomy" id="520822"/>
    <lineage>
        <taxon>Eukaryota</taxon>
        <taxon>Metazoa</taxon>
        <taxon>Ecdysozoa</taxon>
        <taxon>Arthropoda</taxon>
        <taxon>Hexapoda</taxon>
        <taxon>Insecta</taxon>
        <taxon>Pterygota</taxon>
        <taxon>Neoptera</taxon>
        <taxon>Endopterygota</taxon>
        <taxon>Hymenoptera</taxon>
        <taxon>Apocrita</taxon>
        <taxon>Aculeata</taxon>
        <taxon>Formicoidea</taxon>
        <taxon>Formicidae</taxon>
        <taxon>Myrmicinae</taxon>
        <taxon>Atta</taxon>
    </lineage>
</organism>
<feature type="transmembrane region" description="Helical" evidence="1">
    <location>
        <begin position="12"/>
        <end position="34"/>
    </location>
</feature>
<evidence type="ECO:0000313" key="2">
    <source>
        <dbReference type="EMBL" id="KYM88459.1"/>
    </source>
</evidence>
<keyword evidence="1" id="KW-0472">Membrane</keyword>